<keyword evidence="2" id="KW-0547">Nucleotide-binding</keyword>
<evidence type="ECO:0000313" key="2">
    <source>
        <dbReference type="EMBL" id="MDV7264728.1"/>
    </source>
</evidence>
<dbReference type="GO" id="GO:0005524">
    <property type="term" value="F:ATP binding"/>
    <property type="evidence" value="ECO:0007669"/>
    <property type="project" value="InterPro"/>
</dbReference>
<dbReference type="InterPro" id="IPR022138">
    <property type="entry name" value="DUF3670"/>
</dbReference>
<dbReference type="Gene3D" id="3.40.50.10810">
    <property type="entry name" value="Tandem AAA-ATPase domain"/>
    <property type="match status" value="1"/>
</dbReference>
<dbReference type="InterPro" id="IPR038718">
    <property type="entry name" value="SNF2-like_sf"/>
</dbReference>
<accession>A0AAE5A625</accession>
<comment type="caution">
    <text evidence="2">The sequence shown here is derived from an EMBL/GenBank/DDBJ whole genome shotgun (WGS) entry which is preliminary data.</text>
</comment>
<dbReference type="SUPFAM" id="SSF52540">
    <property type="entry name" value="P-loop containing nucleoside triphosphate hydrolases"/>
    <property type="match status" value="1"/>
</dbReference>
<dbReference type="PROSITE" id="PS51192">
    <property type="entry name" value="HELICASE_ATP_BIND_1"/>
    <property type="match status" value="1"/>
</dbReference>
<dbReference type="Pfam" id="PF12419">
    <property type="entry name" value="DUF3670"/>
    <property type="match status" value="1"/>
</dbReference>
<dbReference type="Proteomes" id="UP001185863">
    <property type="component" value="Unassembled WGS sequence"/>
</dbReference>
<dbReference type="AlphaFoldDB" id="A0AAE5A625"/>
<dbReference type="InterPro" id="IPR027417">
    <property type="entry name" value="P-loop_NTPase"/>
</dbReference>
<dbReference type="Pfam" id="PF00176">
    <property type="entry name" value="SNF2-rel_dom"/>
    <property type="match status" value="1"/>
</dbReference>
<dbReference type="InterPro" id="IPR014001">
    <property type="entry name" value="Helicase_ATP-bd"/>
</dbReference>
<dbReference type="GO" id="GO:0004386">
    <property type="term" value="F:helicase activity"/>
    <property type="evidence" value="ECO:0007669"/>
    <property type="project" value="UniProtKB-KW"/>
</dbReference>
<evidence type="ECO:0000313" key="3">
    <source>
        <dbReference type="Proteomes" id="UP001185863"/>
    </source>
</evidence>
<organism evidence="2 3">
    <name type="scientific">Rhodococcus oxybenzonivorans</name>
    <dbReference type="NCBI Taxonomy" id="1990687"/>
    <lineage>
        <taxon>Bacteria</taxon>
        <taxon>Bacillati</taxon>
        <taxon>Actinomycetota</taxon>
        <taxon>Actinomycetes</taxon>
        <taxon>Mycobacteriales</taxon>
        <taxon>Nocardiaceae</taxon>
        <taxon>Rhodococcus</taxon>
    </lineage>
</organism>
<dbReference type="SMART" id="SM00487">
    <property type="entry name" value="DEXDc"/>
    <property type="match status" value="1"/>
</dbReference>
<keyword evidence="2" id="KW-0378">Hydrolase</keyword>
<dbReference type="RefSeq" id="WP_317769017.1">
    <property type="nucleotide sequence ID" value="NZ_JAWLUP010000015.1"/>
</dbReference>
<keyword evidence="2" id="KW-0347">Helicase</keyword>
<name>A0AAE5A625_9NOCA</name>
<proteinExistence type="predicted"/>
<feature type="domain" description="Helicase ATP-binding" evidence="1">
    <location>
        <begin position="477"/>
        <end position="611"/>
    </location>
</feature>
<dbReference type="InterPro" id="IPR000330">
    <property type="entry name" value="SNF2_N"/>
</dbReference>
<dbReference type="PANTHER" id="PTHR10799">
    <property type="entry name" value="SNF2/RAD54 HELICASE FAMILY"/>
    <property type="match status" value="1"/>
</dbReference>
<keyword evidence="2" id="KW-0067">ATP-binding</keyword>
<dbReference type="EMBL" id="JAWLUP010000015">
    <property type="protein sequence ID" value="MDV7264728.1"/>
    <property type="molecule type" value="Genomic_DNA"/>
</dbReference>
<evidence type="ECO:0000259" key="1">
    <source>
        <dbReference type="PROSITE" id="PS51192"/>
    </source>
</evidence>
<feature type="non-terminal residue" evidence="2">
    <location>
        <position position="611"/>
    </location>
</feature>
<protein>
    <submittedName>
        <fullName evidence="2">SNF2 helicase-associated domain-containing protein</fullName>
    </submittedName>
</protein>
<sequence>MTVEPALRSFAATFVPAEVPRNAHLVFWNDEPQGAPPPNSDSYTRLAVGEHAVASLPTRRVSLRDALPILLTLPAEAEVHRSVAFFAACGRTAVAYLAKGSILPSVTAGGQDVWRLGVLDTDEQRHLSSLAAALPPEARAIPSGEVSEDARAVLLPAASEVVRGFVTSVLDALPRLCAPAESDALPYLGWDTVSVPRLGAWTASHAPTTVALSLRIDPVPTMGTVDLVDSDFDATLQVHGVDRPGIVCDAVDLWRHPSMAESAFMVDPRIAVLEALRRAALRWAPLEDLLRSEAPDRIRLDDDDVAALAGDAGARLRDEGIEIHWPRELMTQTSTRMVLGDSALSEGPTAFGGDHAFRFDWRVAIGDEVLTREDMEKLVASERAVVRLRNRYVVADSALVRKTLQRRTGTMPMVEALRASLTGRTGRGEGECRVDTYGTLARTARELTDKITFDVPVPAALRAQLRDYQLAGFRWLAALTSRGLGACLADDMGLGKTLTLIALHVHRQQEVETSGPSLVVCPASLLGNWRREIERFAPDTRVFVHHGPRRSAPSEYLTDSADAIVLTTYATMRLDAGALAATWWGLVVADEAQHLKNRNASVTRALRTVPG</sequence>
<reference evidence="2" key="1">
    <citation type="submission" date="2023-10" db="EMBL/GenBank/DDBJ databases">
        <title>Development of a sustainable strategy for remediation of hydrocarbon-contaminated territories based on the waste exchange concept.</title>
        <authorList>
            <person name="Krivoruchko A."/>
        </authorList>
    </citation>
    <scope>NUCLEOTIDE SEQUENCE</scope>
    <source>
        <strain evidence="2">IEGM 68</strain>
    </source>
</reference>
<gene>
    <name evidence="2" type="ORF">R4315_09250</name>
</gene>